<evidence type="ECO:0000256" key="5">
    <source>
        <dbReference type="ARBA" id="ARBA00022553"/>
    </source>
</evidence>
<dbReference type="InterPro" id="IPR005467">
    <property type="entry name" value="His_kinase_dom"/>
</dbReference>
<evidence type="ECO:0000256" key="14">
    <source>
        <dbReference type="SAM" id="Phobius"/>
    </source>
</evidence>
<keyword evidence="5" id="KW-0597">Phosphoprotein</keyword>
<evidence type="ECO:0000256" key="7">
    <source>
        <dbReference type="ARBA" id="ARBA00022692"/>
    </source>
</evidence>
<evidence type="ECO:0000256" key="13">
    <source>
        <dbReference type="ARBA" id="ARBA00023136"/>
    </source>
</evidence>
<dbReference type="Gene3D" id="6.10.340.10">
    <property type="match status" value="1"/>
</dbReference>
<evidence type="ECO:0000256" key="9">
    <source>
        <dbReference type="ARBA" id="ARBA00022777"/>
    </source>
</evidence>
<evidence type="ECO:0000256" key="1">
    <source>
        <dbReference type="ARBA" id="ARBA00000085"/>
    </source>
</evidence>
<protein>
    <recommendedName>
        <fullName evidence="3">histidine kinase</fullName>
        <ecNumber evidence="3">2.7.13.3</ecNumber>
    </recommendedName>
</protein>
<evidence type="ECO:0000259" key="15">
    <source>
        <dbReference type="PROSITE" id="PS50109"/>
    </source>
</evidence>
<keyword evidence="11 14" id="KW-1133">Transmembrane helix</keyword>
<gene>
    <name evidence="16" type="ORF">K0U00_22220</name>
</gene>
<evidence type="ECO:0000313" key="17">
    <source>
        <dbReference type="Proteomes" id="UP001519887"/>
    </source>
</evidence>
<dbReference type="InterPro" id="IPR010559">
    <property type="entry name" value="Sig_transdc_His_kin_internal"/>
</dbReference>
<proteinExistence type="predicted"/>
<dbReference type="PANTHER" id="PTHR34220:SF11">
    <property type="entry name" value="SENSOR PROTEIN KINASE HPTS"/>
    <property type="match status" value="1"/>
</dbReference>
<dbReference type="RefSeq" id="WP_210040237.1">
    <property type="nucleotide sequence ID" value="NZ_JBHLVU010000007.1"/>
</dbReference>
<keyword evidence="6" id="KW-0808">Transferase</keyword>
<keyword evidence="13 14" id="KW-0472">Membrane</keyword>
<evidence type="ECO:0000256" key="12">
    <source>
        <dbReference type="ARBA" id="ARBA00023012"/>
    </source>
</evidence>
<comment type="catalytic activity">
    <reaction evidence="1">
        <text>ATP + protein L-histidine = ADP + protein N-phospho-L-histidine.</text>
        <dbReference type="EC" id="2.7.13.3"/>
    </reaction>
</comment>
<evidence type="ECO:0000256" key="2">
    <source>
        <dbReference type="ARBA" id="ARBA00004651"/>
    </source>
</evidence>
<keyword evidence="17" id="KW-1185">Reference proteome</keyword>
<evidence type="ECO:0000256" key="11">
    <source>
        <dbReference type="ARBA" id="ARBA00022989"/>
    </source>
</evidence>
<dbReference type="PRINTS" id="PR00344">
    <property type="entry name" value="BCTRLSENSOR"/>
</dbReference>
<evidence type="ECO:0000313" key="16">
    <source>
        <dbReference type="EMBL" id="MBW7456758.1"/>
    </source>
</evidence>
<keyword evidence="10" id="KW-0067">ATP-binding</keyword>
<keyword evidence="7 14" id="KW-0812">Transmembrane</keyword>
<keyword evidence="8" id="KW-0547">Nucleotide-binding</keyword>
<dbReference type="Pfam" id="PF06580">
    <property type="entry name" value="His_kinase"/>
    <property type="match status" value="1"/>
</dbReference>
<evidence type="ECO:0000256" key="3">
    <source>
        <dbReference type="ARBA" id="ARBA00012438"/>
    </source>
</evidence>
<feature type="transmembrane region" description="Helical" evidence="14">
    <location>
        <begin position="298"/>
        <end position="320"/>
    </location>
</feature>
<name>A0ABS7C758_9BACL</name>
<evidence type="ECO:0000256" key="8">
    <source>
        <dbReference type="ARBA" id="ARBA00022741"/>
    </source>
</evidence>
<dbReference type="GO" id="GO:0016301">
    <property type="term" value="F:kinase activity"/>
    <property type="evidence" value="ECO:0007669"/>
    <property type="project" value="UniProtKB-KW"/>
</dbReference>
<dbReference type="EC" id="2.7.13.3" evidence="3"/>
<dbReference type="EMBL" id="JAHZIK010000657">
    <property type="protein sequence ID" value="MBW7456758.1"/>
    <property type="molecule type" value="Genomic_DNA"/>
</dbReference>
<keyword evidence="12" id="KW-0902">Two-component regulatory system</keyword>
<sequence length="603" mass="68323">MLKKKRRLNMAALTILLLCILIPVLLQGYVLGKNAVHRTETIYDQSLSKNMESLSLNLDFYINHINDYIRILSQDEQLYQIMQKQYASQDKQIRAIRDRVNSFTKMYRLRVPLDVQIISSSGRVYGSVPLHDTESESLKRIVSSFPWYGDNIPYDNDVMYNDVADDFHDLTNDHSLYFTKNIVSGTKPLGLLVVAMRESLIQGLLNQLQLNNSTLVFIGNSSGDVLVAGENADTGQDARNVYRQAIVQAQANGGEYSSFHMDLNHRTYLCSTHNIPFLSWYLVSMTPMNMLVGQAKALWMYTLAVTAFSIVLILLILQLLTRKVMLPILNLSKRVRKLRFNDPEKLAEEQKNFRYRGIDEIEILFSGFQHMLGRIGEQMEKIKTDEQEKMNLKLTLLQSQINPHFMHNAINSIRWMAVMKGEKSIAQALVNLSGMLHYCLDKALSVRSTLGEELAYVRNYIAFQENRMLQPIETDISAESEVLHTIIPKLTLQPIVENAILHGFAGSGSFRISLTCVRHGEYVTVTVTDNGVGMDALSVKKLIRGDPVKGQSSGSGIGLMNIQQRLRLEYNDRFDIRIDSLPGQGTSVVLTIPYVICERGESA</sequence>
<evidence type="ECO:0000256" key="6">
    <source>
        <dbReference type="ARBA" id="ARBA00022679"/>
    </source>
</evidence>
<comment type="subcellular location">
    <subcellularLocation>
        <location evidence="2">Cell membrane</location>
        <topology evidence="2">Multi-pass membrane protein</topology>
    </subcellularLocation>
</comment>
<evidence type="ECO:0000256" key="4">
    <source>
        <dbReference type="ARBA" id="ARBA00022475"/>
    </source>
</evidence>
<dbReference type="SUPFAM" id="SSF55874">
    <property type="entry name" value="ATPase domain of HSP90 chaperone/DNA topoisomerase II/histidine kinase"/>
    <property type="match status" value="1"/>
</dbReference>
<comment type="caution">
    <text evidence="16">The sequence shown here is derived from an EMBL/GenBank/DDBJ whole genome shotgun (WGS) entry which is preliminary data.</text>
</comment>
<organism evidence="16 17">
    <name type="scientific">Paenibacillus sepulcri</name>
    <dbReference type="NCBI Taxonomy" id="359917"/>
    <lineage>
        <taxon>Bacteria</taxon>
        <taxon>Bacillati</taxon>
        <taxon>Bacillota</taxon>
        <taxon>Bacilli</taxon>
        <taxon>Bacillales</taxon>
        <taxon>Paenibacillaceae</taxon>
        <taxon>Paenibacillus</taxon>
    </lineage>
</organism>
<accession>A0ABS7C758</accession>
<dbReference type="InterPro" id="IPR036890">
    <property type="entry name" value="HATPase_C_sf"/>
</dbReference>
<reference evidence="16 17" key="1">
    <citation type="submission" date="2021-07" db="EMBL/GenBank/DDBJ databases">
        <title>Paenibacillus radiodurans sp. nov., isolated from the southeastern edge of Tengger Desert.</title>
        <authorList>
            <person name="Zhang G."/>
        </authorList>
    </citation>
    <scope>NUCLEOTIDE SEQUENCE [LARGE SCALE GENOMIC DNA]</scope>
    <source>
        <strain evidence="16 17">CCM 7311</strain>
    </source>
</reference>
<dbReference type="Pfam" id="PF02518">
    <property type="entry name" value="HATPase_c"/>
    <property type="match status" value="1"/>
</dbReference>
<dbReference type="Gene3D" id="3.30.450.20">
    <property type="entry name" value="PAS domain"/>
    <property type="match status" value="1"/>
</dbReference>
<dbReference type="PROSITE" id="PS50109">
    <property type="entry name" value="HIS_KIN"/>
    <property type="match status" value="1"/>
</dbReference>
<dbReference type="Proteomes" id="UP001519887">
    <property type="component" value="Unassembled WGS sequence"/>
</dbReference>
<dbReference type="PANTHER" id="PTHR34220">
    <property type="entry name" value="SENSOR HISTIDINE KINASE YPDA"/>
    <property type="match status" value="1"/>
</dbReference>
<keyword evidence="9 16" id="KW-0418">Kinase</keyword>
<keyword evidence="4" id="KW-1003">Cell membrane</keyword>
<dbReference type="InterPro" id="IPR050640">
    <property type="entry name" value="Bact_2-comp_sensor_kinase"/>
</dbReference>
<dbReference type="Gene3D" id="3.30.565.10">
    <property type="entry name" value="Histidine kinase-like ATPase, C-terminal domain"/>
    <property type="match status" value="1"/>
</dbReference>
<evidence type="ECO:0000256" key="10">
    <source>
        <dbReference type="ARBA" id="ARBA00022840"/>
    </source>
</evidence>
<dbReference type="InterPro" id="IPR004358">
    <property type="entry name" value="Sig_transdc_His_kin-like_C"/>
</dbReference>
<dbReference type="InterPro" id="IPR003594">
    <property type="entry name" value="HATPase_dom"/>
</dbReference>
<feature type="domain" description="Histidine kinase" evidence="15">
    <location>
        <begin position="492"/>
        <end position="596"/>
    </location>
</feature>